<dbReference type="OrthoDB" id="6363407at2759"/>
<dbReference type="Gene3D" id="1.20.120.20">
    <property type="entry name" value="Apolipoprotein"/>
    <property type="match status" value="1"/>
</dbReference>
<dbReference type="AlphaFoldDB" id="A0A7J6H0S9"/>
<dbReference type="Proteomes" id="UP000596661">
    <property type="component" value="Chromosome 9"/>
</dbReference>
<feature type="region of interest" description="Disordered" evidence="1">
    <location>
        <begin position="43"/>
        <end position="65"/>
    </location>
</feature>
<reference evidence="2 4" key="2">
    <citation type="journal article" date="2020" name="bioRxiv">
        <title>Sequence and annotation of 42 cannabis genomes reveals extensive copy number variation in cannabinoid synthesis and pathogen resistance genes.</title>
        <authorList>
            <person name="Mckernan K.J."/>
            <person name="Helbert Y."/>
            <person name="Kane L.T."/>
            <person name="Ebling H."/>
            <person name="Zhang L."/>
            <person name="Liu B."/>
            <person name="Eaton Z."/>
            <person name="Mclaughlin S."/>
            <person name="Kingan S."/>
            <person name="Baybayan P."/>
            <person name="Concepcion G."/>
            <person name="Jordan M."/>
            <person name="Riva A."/>
            <person name="Barbazuk W."/>
            <person name="Harkins T."/>
        </authorList>
    </citation>
    <scope>NUCLEOTIDE SEQUENCE [LARGE SCALE GENOMIC DNA]</scope>
    <source>
        <strain evidence="4">cv. Jamaican Lion 4</strain>
        <strain evidence="2">Mother</strain>
        <tissue evidence="2">Leaf</tissue>
    </source>
</reference>
<evidence type="ECO:0000256" key="1">
    <source>
        <dbReference type="SAM" id="MobiDB-lite"/>
    </source>
</evidence>
<dbReference type="Gramene" id="evm.model.09.568">
    <property type="protein sequence ID" value="cds.evm.model.09.568"/>
    <property type="gene ID" value="evm.TU.09.568"/>
</dbReference>
<gene>
    <name evidence="3" type="primary">LOC115696873</name>
    <name evidence="2" type="ORF">F8388_018983</name>
</gene>
<organism evidence="2 4">
    <name type="scientific">Cannabis sativa</name>
    <name type="common">Hemp</name>
    <name type="synonym">Marijuana</name>
    <dbReference type="NCBI Taxonomy" id="3483"/>
    <lineage>
        <taxon>Eukaryota</taxon>
        <taxon>Viridiplantae</taxon>
        <taxon>Streptophyta</taxon>
        <taxon>Embryophyta</taxon>
        <taxon>Tracheophyta</taxon>
        <taxon>Spermatophyta</taxon>
        <taxon>Magnoliopsida</taxon>
        <taxon>eudicotyledons</taxon>
        <taxon>Gunneridae</taxon>
        <taxon>Pentapetalae</taxon>
        <taxon>rosids</taxon>
        <taxon>fabids</taxon>
        <taxon>Rosales</taxon>
        <taxon>Cannabaceae</taxon>
        <taxon>Cannabis</taxon>
    </lineage>
</organism>
<evidence type="ECO:0008006" key="6">
    <source>
        <dbReference type="Google" id="ProtNLM"/>
    </source>
</evidence>
<accession>A0A7J6H0S9</accession>
<feature type="compositionally biased region" description="Basic and acidic residues" evidence="1">
    <location>
        <begin position="83"/>
        <end position="92"/>
    </location>
</feature>
<feature type="compositionally biased region" description="Basic and acidic residues" evidence="1">
    <location>
        <begin position="102"/>
        <end position="111"/>
    </location>
</feature>
<evidence type="ECO:0000313" key="4">
    <source>
        <dbReference type="Proteomes" id="UP000525078"/>
    </source>
</evidence>
<reference evidence="3 5" key="1">
    <citation type="submission" date="2018-11" db="EMBL/GenBank/DDBJ databases">
        <authorList>
            <person name="Grassa J C."/>
        </authorList>
    </citation>
    <scope>NUCLEOTIDE SEQUENCE [LARGE SCALE GENOMIC DNA]</scope>
</reference>
<keyword evidence="5" id="KW-1185">Reference proteome</keyword>
<evidence type="ECO:0000313" key="3">
    <source>
        <dbReference type="EnsemblPlants" id="cds.evm.model.09.568"/>
    </source>
</evidence>
<dbReference type="RefSeq" id="XP_030479619.1">
    <property type="nucleotide sequence ID" value="XM_030623759.2"/>
</dbReference>
<dbReference type="SUPFAM" id="SSF58113">
    <property type="entry name" value="Apolipoprotein A-I"/>
    <property type="match status" value="1"/>
</dbReference>
<dbReference type="Proteomes" id="UP000525078">
    <property type="component" value="Unassembled WGS sequence"/>
</dbReference>
<dbReference type="EMBL" id="UZAU01000734">
    <property type="status" value="NOT_ANNOTATED_CDS"/>
    <property type="molecule type" value="Genomic_DNA"/>
</dbReference>
<dbReference type="GeneID" id="115696873"/>
<proteinExistence type="predicted"/>
<accession>A0A803QGN6</accession>
<evidence type="ECO:0000313" key="5">
    <source>
        <dbReference type="Proteomes" id="UP000596661"/>
    </source>
</evidence>
<evidence type="ECO:0000313" key="2">
    <source>
        <dbReference type="EMBL" id="KAF4388804.1"/>
    </source>
</evidence>
<dbReference type="PANTHER" id="PTHR47372:SF24">
    <property type="entry name" value="LATE EMBRYOGENESIS ABUNDANT PROTEIN (LEA) FAMILY PROTEIN"/>
    <property type="match status" value="1"/>
</dbReference>
<name>A0A7J6H0S9_CANSA</name>
<dbReference type="OMA" id="FTSAFKF"/>
<feature type="region of interest" description="Disordered" evidence="1">
    <location>
        <begin position="83"/>
        <end position="195"/>
    </location>
</feature>
<feature type="compositionally biased region" description="Basic and acidic residues" evidence="1">
    <location>
        <begin position="145"/>
        <end position="195"/>
    </location>
</feature>
<dbReference type="EnsemblPlants" id="evm.model.09.568">
    <property type="protein sequence ID" value="cds.evm.model.09.568"/>
    <property type="gene ID" value="evm.TU.09.568"/>
</dbReference>
<dbReference type="PANTHER" id="PTHR47372">
    <property type="entry name" value="DAUER UP-REGULATED-RELATED"/>
    <property type="match status" value="1"/>
</dbReference>
<dbReference type="EMBL" id="JAATIP010000033">
    <property type="protein sequence ID" value="KAF4388804.1"/>
    <property type="molecule type" value="Genomic_DNA"/>
</dbReference>
<reference evidence="3" key="3">
    <citation type="submission" date="2021-03" db="UniProtKB">
        <authorList>
            <consortium name="EnsemblPlants"/>
        </authorList>
    </citation>
    <scope>IDENTIFICATION</scope>
</reference>
<protein>
    <recommendedName>
        <fullName evidence="6">Late embryogenesis abundant protein</fullName>
    </recommendedName>
</protein>
<sequence length="195" mass="20545">MATKFLTKNIFLNLSTALPQAPAFKPSLATLKVSRVCYTSSSRYSKGRNAAEESRGSRSGKVFASAKQDAGFNTDDITKRAEEDIKKTKETAQDLSDSAKGYADETKKKAEGAAASLGDKAKEVSARAGENAEAAKENIMGAAESAKEKAKEGGEKLAENVESAKESLKDAAESAVDKAKETGQKLKDAITGDGK</sequence>